<dbReference type="InterPro" id="IPR047654">
    <property type="entry name" value="IS1634_transpos"/>
</dbReference>
<accession>A0A0W8I8Z7</accession>
<proteinExistence type="predicted"/>
<evidence type="ECO:0000313" key="1">
    <source>
        <dbReference type="EMBL" id="KUG56232.1"/>
    </source>
</evidence>
<dbReference type="STRING" id="767452.AVL62_16285"/>
<name>A0A0W8I8Z7_9MICO</name>
<dbReference type="AlphaFoldDB" id="A0A0W8I8Z7"/>
<protein>
    <recommendedName>
        <fullName evidence="3">Transposase</fullName>
    </recommendedName>
</protein>
<dbReference type="Proteomes" id="UP000054837">
    <property type="component" value="Unassembled WGS sequence"/>
</dbReference>
<sequence>MAYIRTVKTASGATAVQIVHSSRKGSRDIEHIGSGHTDAEVEALKAAARQRLAAGQGELDLAIQLPPAGGPLPITATRMGHLWDSLAAAYAALGFDAAVDDEVFRQLVLARIVEPTSKLDAVRVLEEIGVPAPSYRTIKRRLSLYSAIGFREQLAAACAAQVNLGPATLVLYDVTTLYFETDEGDGFREPGFSKERRLEPQITVGLLSDANGFPLMVHAFEGNKAETKTMLPTLPFTHPASCSPMMSPQAIL</sequence>
<organism evidence="1 2">
    <name type="scientific">Serinicoccus chungangensis</name>
    <dbReference type="NCBI Taxonomy" id="767452"/>
    <lineage>
        <taxon>Bacteria</taxon>
        <taxon>Bacillati</taxon>
        <taxon>Actinomycetota</taxon>
        <taxon>Actinomycetes</taxon>
        <taxon>Micrococcales</taxon>
        <taxon>Ornithinimicrobiaceae</taxon>
        <taxon>Serinicoccus</taxon>
    </lineage>
</organism>
<evidence type="ECO:0008006" key="3">
    <source>
        <dbReference type="Google" id="ProtNLM"/>
    </source>
</evidence>
<gene>
    <name evidence="1" type="ORF">AVL62_16285</name>
</gene>
<evidence type="ECO:0000313" key="2">
    <source>
        <dbReference type="Proteomes" id="UP000054837"/>
    </source>
</evidence>
<dbReference type="EMBL" id="LQBL01000019">
    <property type="protein sequence ID" value="KUG56232.1"/>
    <property type="molecule type" value="Genomic_DNA"/>
</dbReference>
<dbReference type="NCBIfam" id="NF033559">
    <property type="entry name" value="transpos_IS1634"/>
    <property type="match status" value="1"/>
</dbReference>
<keyword evidence="2" id="KW-1185">Reference proteome</keyword>
<reference evidence="1 2" key="1">
    <citation type="submission" date="2015-12" db="EMBL/GenBank/DDBJ databases">
        <title>Serinicoccus chungangenesis strain CD08_5 genome sequencing and assembly.</title>
        <authorList>
            <person name="Chander A.M."/>
            <person name="Kaur G."/>
            <person name="Nair G.R."/>
            <person name="Dhawan D.K."/>
            <person name="Kochhar R.K."/>
            <person name="Mayilraj S."/>
            <person name="Bhadada S.K."/>
        </authorList>
    </citation>
    <scope>NUCLEOTIDE SEQUENCE [LARGE SCALE GENOMIC DNA]</scope>
    <source>
        <strain evidence="1 2">CD08_5</strain>
    </source>
</reference>
<comment type="caution">
    <text evidence="1">The sequence shown here is derived from an EMBL/GenBank/DDBJ whole genome shotgun (WGS) entry which is preliminary data.</text>
</comment>